<dbReference type="RefSeq" id="WP_253659720.1">
    <property type="nucleotide sequence ID" value="NZ_BAAAJQ010000001.1"/>
</dbReference>
<dbReference type="SUPFAM" id="SSF103481">
    <property type="entry name" value="Multidrug resistance efflux transporter EmrE"/>
    <property type="match status" value="1"/>
</dbReference>
<evidence type="ECO:0000313" key="2">
    <source>
        <dbReference type="EMBL" id="MCP2174688.1"/>
    </source>
</evidence>
<dbReference type="Proteomes" id="UP001206895">
    <property type="component" value="Unassembled WGS sequence"/>
</dbReference>
<keyword evidence="3" id="KW-1185">Reference proteome</keyword>
<feature type="transmembrane region" description="Helical" evidence="1">
    <location>
        <begin position="207"/>
        <end position="227"/>
    </location>
</feature>
<organism evidence="2 3">
    <name type="scientific">Williamsia maris</name>
    <dbReference type="NCBI Taxonomy" id="72806"/>
    <lineage>
        <taxon>Bacteria</taxon>
        <taxon>Bacillati</taxon>
        <taxon>Actinomycetota</taxon>
        <taxon>Actinomycetes</taxon>
        <taxon>Mycobacteriales</taxon>
        <taxon>Nocardiaceae</taxon>
        <taxon>Williamsia</taxon>
    </lineage>
</organism>
<feature type="transmembrane region" description="Helical" evidence="1">
    <location>
        <begin position="140"/>
        <end position="161"/>
    </location>
</feature>
<proteinExistence type="predicted"/>
<keyword evidence="1" id="KW-0812">Transmembrane</keyword>
<protein>
    <recommendedName>
        <fullName evidence="4">Integral membrane protein</fullName>
    </recommendedName>
</protein>
<feature type="transmembrane region" description="Helical" evidence="1">
    <location>
        <begin position="234"/>
        <end position="254"/>
    </location>
</feature>
<evidence type="ECO:0000256" key="1">
    <source>
        <dbReference type="SAM" id="Phobius"/>
    </source>
</evidence>
<feature type="transmembrane region" description="Helical" evidence="1">
    <location>
        <begin position="88"/>
        <end position="106"/>
    </location>
</feature>
<dbReference type="EMBL" id="JAMTCJ010000001">
    <property type="protein sequence ID" value="MCP2174688.1"/>
    <property type="molecule type" value="Genomic_DNA"/>
</dbReference>
<dbReference type="InterPro" id="IPR037185">
    <property type="entry name" value="EmrE-like"/>
</dbReference>
<gene>
    <name evidence="2" type="ORF">LX13_000495</name>
</gene>
<feature type="transmembrane region" description="Helical" evidence="1">
    <location>
        <begin position="260"/>
        <end position="282"/>
    </location>
</feature>
<accession>A0ABT1H8U8</accession>
<reference evidence="2 3" key="1">
    <citation type="submission" date="2022-06" db="EMBL/GenBank/DDBJ databases">
        <title>Genomic Encyclopedia of Archaeal and Bacterial Type Strains, Phase II (KMG-II): from individual species to whole genera.</title>
        <authorList>
            <person name="Goeker M."/>
        </authorList>
    </citation>
    <scope>NUCLEOTIDE SEQUENCE [LARGE SCALE GENOMIC DNA]</scope>
    <source>
        <strain evidence="2 3">DSM 44693</strain>
    </source>
</reference>
<evidence type="ECO:0008006" key="4">
    <source>
        <dbReference type="Google" id="ProtNLM"/>
    </source>
</evidence>
<keyword evidence="1" id="KW-0472">Membrane</keyword>
<feature type="transmembrane region" description="Helical" evidence="1">
    <location>
        <begin position="113"/>
        <end position="134"/>
    </location>
</feature>
<name>A0ABT1H8U8_9NOCA</name>
<feature type="transmembrane region" description="Helical" evidence="1">
    <location>
        <begin position="168"/>
        <end position="187"/>
    </location>
</feature>
<evidence type="ECO:0000313" key="3">
    <source>
        <dbReference type="Proteomes" id="UP001206895"/>
    </source>
</evidence>
<dbReference type="PANTHER" id="PTHR40761">
    <property type="entry name" value="CONSERVED INTEGRAL MEMBRANE ALANINE VALINE AND LEUCINE RICH PROTEIN-RELATED"/>
    <property type="match status" value="1"/>
</dbReference>
<keyword evidence="1" id="KW-1133">Transmembrane helix</keyword>
<sequence length="321" mass="32001">MLIGIGLAVLAALGYGLSSVMQALGARQAAAQSTGDGWTTESGGPTLKSTMAAALTGVFIVGAVMDVLGFAAGAGAARMLPLFLSQTIVAGNLVITAILGMFALGIRLHPRDWAAMALVIVSLCLLGTASHSHGATQASFTFRSGLLAATLAIIVISLLAVRRMGRAGSIAAGMAAGLLFGAIAMAVRVLGGLHPFSVGTIATDPAAWTIAIAGAFGFYLHTVALQLGAVNGSTAAMVVGETAVPGILGVWLLGDTTVSGLEWLAVAGFVLAIVGAVLVALFGSGEAQRSAEENEINAVGEVIAAPIAHRHYSSSGRGADG</sequence>
<comment type="caution">
    <text evidence="2">The sequence shown here is derived from an EMBL/GenBank/DDBJ whole genome shotgun (WGS) entry which is preliminary data.</text>
</comment>
<dbReference type="PANTHER" id="PTHR40761:SF1">
    <property type="entry name" value="CONSERVED INTEGRAL MEMBRANE ALANINE VALINE AND LEUCINE RICH PROTEIN-RELATED"/>
    <property type="match status" value="1"/>
</dbReference>